<dbReference type="Pfam" id="PF02931">
    <property type="entry name" value="Neur_chan_LBD"/>
    <property type="match status" value="1"/>
</dbReference>
<dbReference type="FunFam" id="2.70.170.10:FF:000028">
    <property type="entry name" value="AcetylCholine Receptor"/>
    <property type="match status" value="1"/>
</dbReference>
<evidence type="ECO:0000256" key="9">
    <source>
        <dbReference type="ARBA" id="ARBA00023170"/>
    </source>
</evidence>
<evidence type="ECO:0000256" key="6">
    <source>
        <dbReference type="ARBA" id="ARBA00023065"/>
    </source>
</evidence>
<keyword evidence="5" id="KW-0770">Synapse</keyword>
<dbReference type="GO" id="GO:0004888">
    <property type="term" value="F:transmembrane signaling receptor activity"/>
    <property type="evidence" value="ECO:0007669"/>
    <property type="project" value="InterPro"/>
</dbReference>
<evidence type="ECO:0000256" key="14">
    <source>
        <dbReference type="RuleBase" id="RU000687"/>
    </source>
</evidence>
<evidence type="ECO:0000256" key="10">
    <source>
        <dbReference type="ARBA" id="ARBA00023180"/>
    </source>
</evidence>
<keyword evidence="3 14" id="KW-0812">Transmembrane</keyword>
<dbReference type="Gene3D" id="1.20.58.390">
    <property type="entry name" value="Neurotransmitter-gated ion-channel transmembrane domain"/>
    <property type="match status" value="1"/>
</dbReference>
<keyword evidence="10" id="KW-0325">Glycoprotein</keyword>
<comment type="subcellular location">
    <subcellularLocation>
        <location evidence="13">Synaptic cell membrane</location>
        <topology evidence="13">Multi-pass membrane protein</topology>
    </subcellularLocation>
</comment>
<dbReference type="InterPro" id="IPR036719">
    <property type="entry name" value="Neuro-gated_channel_TM_sf"/>
</dbReference>
<dbReference type="AlphaFoldDB" id="A0A8S4PRZ1"/>
<dbReference type="InterPro" id="IPR006029">
    <property type="entry name" value="Neurotrans-gated_channel_TM"/>
</dbReference>
<dbReference type="InterPro" id="IPR038050">
    <property type="entry name" value="Neuro_actylchol_rec"/>
</dbReference>
<keyword evidence="7 14" id="KW-0472">Membrane</keyword>
<dbReference type="PRINTS" id="PR00252">
    <property type="entry name" value="NRIONCHANNEL"/>
</dbReference>
<evidence type="ECO:0000256" key="8">
    <source>
        <dbReference type="ARBA" id="ARBA00023157"/>
    </source>
</evidence>
<keyword evidence="19" id="KW-1185">Reference proteome</keyword>
<organism evidence="18 19">
    <name type="scientific">Owenia fusiformis</name>
    <name type="common">Polychaete worm</name>
    <dbReference type="NCBI Taxonomy" id="6347"/>
    <lineage>
        <taxon>Eukaryota</taxon>
        <taxon>Metazoa</taxon>
        <taxon>Spiralia</taxon>
        <taxon>Lophotrochozoa</taxon>
        <taxon>Annelida</taxon>
        <taxon>Polychaeta</taxon>
        <taxon>Sedentaria</taxon>
        <taxon>Canalipalpata</taxon>
        <taxon>Sabellida</taxon>
        <taxon>Oweniida</taxon>
        <taxon>Oweniidae</taxon>
        <taxon>Owenia</taxon>
    </lineage>
</organism>
<dbReference type="Pfam" id="PF02932">
    <property type="entry name" value="Neur_chan_memb"/>
    <property type="match status" value="1"/>
</dbReference>
<evidence type="ECO:0000256" key="3">
    <source>
        <dbReference type="ARBA" id="ARBA00022692"/>
    </source>
</evidence>
<keyword evidence="2" id="KW-1003">Cell membrane</keyword>
<comment type="caution">
    <text evidence="18">The sequence shown here is derived from an EMBL/GenBank/DDBJ whole genome shotgun (WGS) entry which is preliminary data.</text>
</comment>
<keyword evidence="6 14" id="KW-0406">Ion transport</keyword>
<dbReference type="PROSITE" id="PS00236">
    <property type="entry name" value="NEUROTR_ION_CHANNEL"/>
    <property type="match status" value="1"/>
</dbReference>
<feature type="compositionally biased region" description="Acidic residues" evidence="15">
    <location>
        <begin position="363"/>
        <end position="376"/>
    </location>
</feature>
<evidence type="ECO:0000256" key="7">
    <source>
        <dbReference type="ARBA" id="ARBA00023136"/>
    </source>
</evidence>
<evidence type="ECO:0000256" key="5">
    <source>
        <dbReference type="ARBA" id="ARBA00023018"/>
    </source>
</evidence>
<dbReference type="InterPro" id="IPR006201">
    <property type="entry name" value="Neur_channel"/>
</dbReference>
<feature type="transmembrane region" description="Helical" evidence="14">
    <location>
        <begin position="297"/>
        <end position="319"/>
    </location>
</feature>
<evidence type="ECO:0000256" key="1">
    <source>
        <dbReference type="ARBA" id="ARBA00022448"/>
    </source>
</evidence>
<feature type="transmembrane region" description="Helical" evidence="14">
    <location>
        <begin position="268"/>
        <end position="285"/>
    </location>
</feature>
<name>A0A8S4PRZ1_OWEFU</name>
<accession>A0A8S4PRZ1</accession>
<dbReference type="CDD" id="cd19051">
    <property type="entry name" value="LGIC_TM_cation"/>
    <property type="match status" value="1"/>
</dbReference>
<dbReference type="PANTHER" id="PTHR18945">
    <property type="entry name" value="NEUROTRANSMITTER GATED ION CHANNEL"/>
    <property type="match status" value="1"/>
</dbReference>
<dbReference type="Proteomes" id="UP000749559">
    <property type="component" value="Unassembled WGS sequence"/>
</dbReference>
<dbReference type="GO" id="GO:0045211">
    <property type="term" value="C:postsynaptic membrane"/>
    <property type="evidence" value="ECO:0007669"/>
    <property type="project" value="InterPro"/>
</dbReference>
<comment type="similarity">
    <text evidence="14">Belongs to the ligand-gated ion channel (TC 1.A.9) family.</text>
</comment>
<dbReference type="EMBL" id="CAIIXF020000010">
    <property type="protein sequence ID" value="CAH1796384.1"/>
    <property type="molecule type" value="Genomic_DNA"/>
</dbReference>
<feature type="chain" id="PRO_5035958932" evidence="14">
    <location>
        <begin position="23"/>
        <end position="582"/>
    </location>
</feature>
<evidence type="ECO:0000256" key="11">
    <source>
        <dbReference type="ARBA" id="ARBA00023286"/>
    </source>
</evidence>
<keyword evidence="12 14" id="KW-0407">Ion channel</keyword>
<dbReference type="GO" id="GO:0022848">
    <property type="term" value="F:acetylcholine-gated monoatomic cation-selective channel activity"/>
    <property type="evidence" value="ECO:0007669"/>
    <property type="project" value="InterPro"/>
</dbReference>
<feature type="region of interest" description="Disordered" evidence="15">
    <location>
        <begin position="363"/>
        <end position="413"/>
    </location>
</feature>
<gene>
    <name evidence="18" type="ORF">OFUS_LOCUS20802</name>
</gene>
<dbReference type="InterPro" id="IPR018000">
    <property type="entry name" value="Neurotransmitter_ion_chnl_CS"/>
</dbReference>
<feature type="transmembrane region" description="Helical" evidence="14">
    <location>
        <begin position="511"/>
        <end position="529"/>
    </location>
</feature>
<dbReference type="Gene3D" id="2.70.170.10">
    <property type="entry name" value="Neurotransmitter-gated ion-channel ligand-binding domain"/>
    <property type="match status" value="1"/>
</dbReference>
<dbReference type="InterPro" id="IPR006202">
    <property type="entry name" value="Neur_chan_lig-bd"/>
</dbReference>
<dbReference type="SUPFAM" id="SSF90112">
    <property type="entry name" value="Neurotransmitter-gated ion-channel transmembrane pore"/>
    <property type="match status" value="1"/>
</dbReference>
<keyword evidence="8" id="KW-1015">Disulfide bond</keyword>
<evidence type="ECO:0000259" key="16">
    <source>
        <dbReference type="Pfam" id="PF02931"/>
    </source>
</evidence>
<evidence type="ECO:0000259" key="17">
    <source>
        <dbReference type="Pfam" id="PF02932"/>
    </source>
</evidence>
<keyword evidence="4 14" id="KW-1133">Transmembrane helix</keyword>
<evidence type="ECO:0000313" key="19">
    <source>
        <dbReference type="Proteomes" id="UP000749559"/>
    </source>
</evidence>
<evidence type="ECO:0000256" key="12">
    <source>
        <dbReference type="ARBA" id="ARBA00023303"/>
    </source>
</evidence>
<feature type="domain" description="Neurotransmitter-gated ion-channel ligand-binding" evidence="16">
    <location>
        <begin position="26"/>
        <end position="235"/>
    </location>
</feature>
<dbReference type="PRINTS" id="PR00254">
    <property type="entry name" value="NICOTINICR"/>
</dbReference>
<evidence type="ECO:0000256" key="2">
    <source>
        <dbReference type="ARBA" id="ARBA00022475"/>
    </source>
</evidence>
<proteinExistence type="inferred from homology"/>
<feature type="transmembrane region" description="Helical" evidence="14">
    <location>
        <begin position="238"/>
        <end position="261"/>
    </location>
</feature>
<keyword evidence="1 14" id="KW-0813">Transport</keyword>
<keyword evidence="11" id="KW-1071">Ligand-gated ion channel</keyword>
<sequence>MELWSMKTILIFTVIKVAMVTSQNAEKRLYKDLMATYDASARPVMRADETVVIEFGIALNQIAQLDEKNQTLITQVWIYEEWEDDNLHWSPQQYEDLDSLVIPSERIWLPDIYLLNNADKGAKGFVRENDTRVLIHSNGRVRWVVPMIVKSSCAVDVTYFPFDRQKCIIMFGSWSYDTTQVRMVRSADTADMSRFVTNSEFDILRVNLTETLTNLSSGFRGEYMHININIVFQRKALYYMYTIVAPTVILCLMSLFSFVLPCDSGKKIAIGLTVFVTLYVLQIAIAENVPESNTNPVLGIFLTLVMTLNALSLITSVMVMNIKKRGSRHPIPPIPRWLWRLTEWLGKLTLTKLDDDEIDECTCDVDDDDSDQDENAADLSTRYIRQTSLPKGDGSTYKRLPHSSNGSNGYTGHDTLTKFYQRQNIRNGHNGYKSTGTYEYSDARNQYKSDSDEENISEYGDAVEHYEDNYIEHDFTKYDRGNTYEQIGPSPTKLGDLKHEWEYIAEVMNKLIFISYLLALALTIVHVHVKLGLVVYPMASLIGILGKYVCCGKVAKCWFVSKEKIDKGEIHSLVITVMGAVQ</sequence>
<dbReference type="OrthoDB" id="5975154at2759"/>
<feature type="signal peptide" evidence="14">
    <location>
        <begin position="1"/>
        <end position="22"/>
    </location>
</feature>
<dbReference type="InterPro" id="IPR036734">
    <property type="entry name" value="Neur_chan_lig-bd_sf"/>
</dbReference>
<evidence type="ECO:0000313" key="18">
    <source>
        <dbReference type="EMBL" id="CAH1796384.1"/>
    </source>
</evidence>
<reference evidence="18" key="1">
    <citation type="submission" date="2022-03" db="EMBL/GenBank/DDBJ databases">
        <authorList>
            <person name="Martin C."/>
        </authorList>
    </citation>
    <scope>NUCLEOTIDE SEQUENCE</scope>
</reference>
<protein>
    <submittedName>
        <fullName evidence="18">Uncharacterized protein</fullName>
    </submittedName>
</protein>
<evidence type="ECO:0000256" key="13">
    <source>
        <dbReference type="ARBA" id="ARBA00034099"/>
    </source>
</evidence>
<dbReference type="CDD" id="cd18997">
    <property type="entry name" value="LGIC_ECD_nAChR"/>
    <property type="match status" value="1"/>
</dbReference>
<dbReference type="InterPro" id="IPR002394">
    <property type="entry name" value="Nicotinic_acetylcholine_rcpt"/>
</dbReference>
<feature type="transmembrane region" description="Helical" evidence="14">
    <location>
        <begin position="535"/>
        <end position="555"/>
    </location>
</feature>
<feature type="domain" description="Neurotransmitter-gated ion-channel transmembrane" evidence="17">
    <location>
        <begin position="243"/>
        <end position="520"/>
    </location>
</feature>
<evidence type="ECO:0000256" key="15">
    <source>
        <dbReference type="SAM" id="MobiDB-lite"/>
    </source>
</evidence>
<keyword evidence="9" id="KW-0675">Receptor</keyword>
<keyword evidence="14" id="KW-0732">Signal</keyword>
<dbReference type="SUPFAM" id="SSF63712">
    <property type="entry name" value="Nicotinic receptor ligand binding domain-like"/>
    <property type="match status" value="1"/>
</dbReference>
<evidence type="ECO:0000256" key="4">
    <source>
        <dbReference type="ARBA" id="ARBA00022989"/>
    </source>
</evidence>